<dbReference type="SMART" id="SM00301">
    <property type="entry name" value="DM"/>
    <property type="match status" value="1"/>
</dbReference>
<dbReference type="InterPro" id="IPR036407">
    <property type="entry name" value="DM_DNA-bd_sf"/>
</dbReference>
<dbReference type="GO" id="GO:0046872">
    <property type="term" value="F:metal ion binding"/>
    <property type="evidence" value="ECO:0007669"/>
    <property type="project" value="UniProtKB-KW"/>
</dbReference>
<keyword evidence="4" id="KW-0539">Nucleus</keyword>
<keyword evidence="3" id="KW-0238">DNA-binding</keyword>
<reference evidence="6" key="1">
    <citation type="submission" date="2019-04" db="EMBL/GenBank/DDBJ databases">
        <authorList>
            <person name="Howe K."/>
            <person name="Paulini M."/>
            <person name="Williams G."/>
        </authorList>
    </citation>
    <scope>NUCLEOTIDE SEQUENCE [LARGE SCALE GENOMIC DNA]</scope>
    <source>
        <strain evidence="6">FR3</strain>
    </source>
</reference>
<dbReference type="OrthoDB" id="6099493at2759"/>
<evidence type="ECO:0000256" key="4">
    <source>
        <dbReference type="ARBA" id="ARBA00023242"/>
    </source>
</evidence>
<dbReference type="RefSeq" id="XP_042930191.1">
    <property type="nucleotide sequence ID" value="XM_043074257.1"/>
</dbReference>
<name>A0A4E9EWZ2_BRUMA</name>
<keyword evidence="1" id="KW-0479">Metal-binding</keyword>
<dbReference type="GeneID" id="66059860"/>
<evidence type="ECO:0000256" key="1">
    <source>
        <dbReference type="ARBA" id="ARBA00022723"/>
    </source>
</evidence>
<proteinExistence type="predicted"/>
<organism evidence="6">
    <name type="scientific">Brugia malayi</name>
    <name type="common">Filarial nematode worm</name>
    <dbReference type="NCBI Taxonomy" id="6279"/>
    <lineage>
        <taxon>Eukaryota</taxon>
        <taxon>Metazoa</taxon>
        <taxon>Ecdysozoa</taxon>
        <taxon>Nematoda</taxon>
        <taxon>Chromadorea</taxon>
        <taxon>Rhabditida</taxon>
        <taxon>Spirurina</taxon>
        <taxon>Spiruromorpha</taxon>
        <taxon>Filarioidea</taxon>
        <taxon>Onchocercidae</taxon>
        <taxon>Brugia</taxon>
    </lineage>
</organism>
<gene>
    <name evidence="6" type="primary">Bm4900</name>
    <name evidence="6" type="ORF">BM_BM4900</name>
</gene>
<dbReference type="InterPro" id="IPR001275">
    <property type="entry name" value="DM_DNA-bd"/>
</dbReference>
<dbReference type="EMBL" id="CAAKNF010000196">
    <property type="protein sequence ID" value="VIO87506.1"/>
    <property type="molecule type" value="Genomic_DNA"/>
</dbReference>
<evidence type="ECO:0000259" key="5">
    <source>
        <dbReference type="SMART" id="SM00301"/>
    </source>
</evidence>
<protein>
    <recommendedName>
        <fullName evidence="5">DM domain-containing protein</fullName>
    </recommendedName>
</protein>
<sequence length="98" mass="11043">MPSRTLFCGKCEGHGRQIVLKGNVGPYKDCHCKTELSQSSVRQNAIYRFDETMLNPEMAFMVQEYGCSQNTISDICNASIPICQQHEISDVPIDNRLT</sequence>
<accession>A0A4E9EWZ2</accession>
<evidence type="ECO:0000256" key="2">
    <source>
        <dbReference type="ARBA" id="ARBA00022833"/>
    </source>
</evidence>
<dbReference type="GO" id="GO:0006355">
    <property type="term" value="P:regulation of DNA-templated transcription"/>
    <property type="evidence" value="ECO:0007669"/>
    <property type="project" value="InterPro"/>
</dbReference>
<dbReference type="GO" id="GO:0043565">
    <property type="term" value="F:sequence-specific DNA binding"/>
    <property type="evidence" value="ECO:0007669"/>
    <property type="project" value="InterPro"/>
</dbReference>
<dbReference type="CTD" id="66059860"/>
<dbReference type="KEGG" id="bmy:BM_BM4900"/>
<evidence type="ECO:0000256" key="3">
    <source>
        <dbReference type="ARBA" id="ARBA00023125"/>
    </source>
</evidence>
<keyword evidence="2" id="KW-0862">Zinc</keyword>
<feature type="domain" description="DM" evidence="5">
    <location>
        <begin position="4"/>
        <end position="50"/>
    </location>
</feature>
<evidence type="ECO:0000313" key="6">
    <source>
        <dbReference type="EMBL" id="VIO87506.1"/>
    </source>
</evidence>
<dbReference type="SUPFAM" id="SSF82927">
    <property type="entry name" value="Cysteine-rich DNA binding domain, (DM domain)"/>
    <property type="match status" value="1"/>
</dbReference>
<dbReference type="AlphaFoldDB" id="A0A4E9EWZ2"/>